<organism evidence="1">
    <name type="scientific">Lygus hesperus</name>
    <name type="common">Western plant bug</name>
    <dbReference type="NCBI Taxonomy" id="30085"/>
    <lineage>
        <taxon>Eukaryota</taxon>
        <taxon>Metazoa</taxon>
        <taxon>Ecdysozoa</taxon>
        <taxon>Arthropoda</taxon>
        <taxon>Hexapoda</taxon>
        <taxon>Insecta</taxon>
        <taxon>Pterygota</taxon>
        <taxon>Neoptera</taxon>
        <taxon>Paraneoptera</taxon>
        <taxon>Hemiptera</taxon>
        <taxon>Heteroptera</taxon>
        <taxon>Panheteroptera</taxon>
        <taxon>Cimicomorpha</taxon>
        <taxon>Miridae</taxon>
        <taxon>Mirini</taxon>
        <taxon>Lygus</taxon>
    </lineage>
</organism>
<dbReference type="EMBL" id="GBHO01039675">
    <property type="protein sequence ID" value="JAG03929.1"/>
    <property type="molecule type" value="Transcribed_RNA"/>
</dbReference>
<name>A0A0A9W7Z6_LYGHE</name>
<proteinExistence type="predicted"/>
<protein>
    <submittedName>
        <fullName evidence="1">Uncharacterized protein</fullName>
    </submittedName>
</protein>
<feature type="non-terminal residue" evidence="1">
    <location>
        <position position="1"/>
    </location>
</feature>
<feature type="non-terminal residue" evidence="1">
    <location>
        <position position="118"/>
    </location>
</feature>
<dbReference type="AlphaFoldDB" id="A0A0A9W7Z6"/>
<gene>
    <name evidence="1" type="ORF">CM83_105869</name>
</gene>
<reference evidence="1" key="1">
    <citation type="journal article" date="2014" name="PLoS ONE">
        <title>Transcriptome-Based Identification of ABC Transporters in the Western Tarnished Plant Bug Lygus hesperus.</title>
        <authorList>
            <person name="Hull J.J."/>
            <person name="Chaney K."/>
            <person name="Geib S.M."/>
            <person name="Fabrick J.A."/>
            <person name="Brent C.S."/>
            <person name="Walsh D."/>
            <person name="Lavine L.C."/>
        </authorList>
    </citation>
    <scope>NUCLEOTIDE SEQUENCE</scope>
</reference>
<evidence type="ECO:0000313" key="1">
    <source>
        <dbReference type="EMBL" id="JAG03929.1"/>
    </source>
</evidence>
<accession>A0A0A9W7Z6</accession>
<sequence>PFKDRHCKKCKKQGHLEEVCRSQKMVSAVQDCETHYGLASVYDGEGVGSNLVMNFSQYQPCQTSNLAPSASRADPPTQIIDIQDSYQVAALSLSPSPFNILVGSTHFARPISFMVDTG</sequence>
<reference evidence="1" key="2">
    <citation type="submission" date="2014-07" db="EMBL/GenBank/DDBJ databases">
        <authorList>
            <person name="Hull J."/>
        </authorList>
    </citation>
    <scope>NUCLEOTIDE SEQUENCE</scope>
</reference>